<dbReference type="GO" id="GO:0005737">
    <property type="term" value="C:cytoplasm"/>
    <property type="evidence" value="ECO:0007669"/>
    <property type="project" value="TreeGrafter"/>
</dbReference>
<proteinExistence type="predicted"/>
<name>A0A8K0KCV8_LADFU</name>
<evidence type="ECO:0000256" key="2">
    <source>
        <dbReference type="ARBA" id="ARBA00023098"/>
    </source>
</evidence>
<reference evidence="3" key="1">
    <citation type="submission" date="2013-04" db="EMBL/GenBank/DDBJ databases">
        <authorList>
            <person name="Qu J."/>
            <person name="Murali S.C."/>
            <person name="Bandaranaike D."/>
            <person name="Bellair M."/>
            <person name="Blankenburg K."/>
            <person name="Chao H."/>
            <person name="Dinh H."/>
            <person name="Doddapaneni H."/>
            <person name="Downs B."/>
            <person name="Dugan-Rocha S."/>
            <person name="Elkadiri S."/>
            <person name="Gnanaolivu R.D."/>
            <person name="Hernandez B."/>
            <person name="Javaid M."/>
            <person name="Jayaseelan J.C."/>
            <person name="Lee S."/>
            <person name="Li M."/>
            <person name="Ming W."/>
            <person name="Munidasa M."/>
            <person name="Muniz J."/>
            <person name="Nguyen L."/>
            <person name="Ongeri F."/>
            <person name="Osuji N."/>
            <person name="Pu L.-L."/>
            <person name="Puazo M."/>
            <person name="Qu C."/>
            <person name="Quiroz J."/>
            <person name="Raj R."/>
            <person name="Weissenberger G."/>
            <person name="Xin Y."/>
            <person name="Zou X."/>
            <person name="Han Y."/>
            <person name="Richards S."/>
            <person name="Worley K."/>
            <person name="Muzny D."/>
            <person name="Gibbs R."/>
        </authorList>
    </citation>
    <scope>NUCLEOTIDE SEQUENCE</scope>
    <source>
        <strain evidence="3">Sampled in the wild</strain>
    </source>
</reference>
<sequence>MPRVCGSRAALSVSLPVPDSLLSRVALVRTGSGGANTTRTFRVTPVFFDVGIHGWVETATPPAARRPEERSNVDNFDRLHEYYHRYRKLRLPPEEGRRPYVAALQPTLGELIKALRQAVQSSRPKNVEVLHLAASICRRMKGLRFTSCKSAKDRSGMSVTLEQVQVLATHYDLSPMEIQLALDCMRSEGCRRENLYKNTGSRRYAFSSQQIAMLPKAYRPPPGTYGSGQT</sequence>
<dbReference type="OrthoDB" id="159395at2759"/>
<dbReference type="Proteomes" id="UP000792457">
    <property type="component" value="Unassembled WGS sequence"/>
</dbReference>
<dbReference type="PANTHER" id="PTHR12187:SF11">
    <property type="entry name" value="PHOSPHATIDYLINOSITOL-3,4-BISPHOSPHATE 4-PHOSPHATASE"/>
    <property type="match status" value="1"/>
</dbReference>
<comment type="caution">
    <text evidence="3">The sequence shown here is derived from an EMBL/GenBank/DDBJ whole genome shotgun (WGS) entry which is preliminary data.</text>
</comment>
<evidence type="ECO:0000256" key="1">
    <source>
        <dbReference type="ARBA" id="ARBA00022801"/>
    </source>
</evidence>
<dbReference type="AlphaFoldDB" id="A0A8K0KCV8"/>
<evidence type="ECO:0000313" key="3">
    <source>
        <dbReference type="EMBL" id="KAG8232028.1"/>
    </source>
</evidence>
<organism evidence="3 4">
    <name type="scientific">Ladona fulva</name>
    <name type="common">Scarce chaser dragonfly</name>
    <name type="synonym">Libellula fulva</name>
    <dbReference type="NCBI Taxonomy" id="123851"/>
    <lineage>
        <taxon>Eukaryota</taxon>
        <taxon>Metazoa</taxon>
        <taxon>Ecdysozoa</taxon>
        <taxon>Arthropoda</taxon>
        <taxon>Hexapoda</taxon>
        <taxon>Insecta</taxon>
        <taxon>Pterygota</taxon>
        <taxon>Palaeoptera</taxon>
        <taxon>Odonata</taxon>
        <taxon>Epiprocta</taxon>
        <taxon>Anisoptera</taxon>
        <taxon>Libelluloidea</taxon>
        <taxon>Libellulidae</taxon>
        <taxon>Ladona</taxon>
    </lineage>
</organism>
<dbReference type="GO" id="GO:0016316">
    <property type="term" value="F:phosphatidylinositol-3,4-bisphosphate 4-phosphatase activity"/>
    <property type="evidence" value="ECO:0007669"/>
    <property type="project" value="InterPro"/>
</dbReference>
<protein>
    <submittedName>
        <fullName evidence="3">Uncharacterized protein</fullName>
    </submittedName>
</protein>
<keyword evidence="2" id="KW-0443">Lipid metabolism</keyword>
<dbReference type="InterPro" id="IPR039034">
    <property type="entry name" value="INPP4"/>
</dbReference>
<reference evidence="3" key="2">
    <citation type="submission" date="2017-10" db="EMBL/GenBank/DDBJ databases">
        <title>Ladona fulva Genome sequencing and assembly.</title>
        <authorList>
            <person name="Murali S."/>
            <person name="Richards S."/>
            <person name="Bandaranaike D."/>
            <person name="Bellair M."/>
            <person name="Blankenburg K."/>
            <person name="Chao H."/>
            <person name="Dinh H."/>
            <person name="Doddapaneni H."/>
            <person name="Dugan-Rocha S."/>
            <person name="Elkadiri S."/>
            <person name="Gnanaolivu R."/>
            <person name="Hernandez B."/>
            <person name="Skinner E."/>
            <person name="Javaid M."/>
            <person name="Lee S."/>
            <person name="Li M."/>
            <person name="Ming W."/>
            <person name="Munidasa M."/>
            <person name="Muniz J."/>
            <person name="Nguyen L."/>
            <person name="Hughes D."/>
            <person name="Osuji N."/>
            <person name="Pu L.-L."/>
            <person name="Puazo M."/>
            <person name="Qu C."/>
            <person name="Quiroz J."/>
            <person name="Raj R."/>
            <person name="Weissenberger G."/>
            <person name="Xin Y."/>
            <person name="Zou X."/>
            <person name="Han Y."/>
            <person name="Worley K."/>
            <person name="Muzny D."/>
            <person name="Gibbs R."/>
        </authorList>
    </citation>
    <scope>NUCLEOTIDE SEQUENCE</scope>
    <source>
        <strain evidence="3">Sampled in the wild</strain>
    </source>
</reference>
<evidence type="ECO:0000313" key="4">
    <source>
        <dbReference type="Proteomes" id="UP000792457"/>
    </source>
</evidence>
<accession>A0A8K0KCV8</accession>
<dbReference type="EMBL" id="KZ308588">
    <property type="protein sequence ID" value="KAG8232028.1"/>
    <property type="molecule type" value="Genomic_DNA"/>
</dbReference>
<keyword evidence="4" id="KW-1185">Reference proteome</keyword>
<dbReference type="PANTHER" id="PTHR12187">
    <property type="entry name" value="AGAP000124-PA"/>
    <property type="match status" value="1"/>
</dbReference>
<keyword evidence="1" id="KW-0378">Hydrolase</keyword>
<gene>
    <name evidence="3" type="ORF">J437_LFUL012052</name>
</gene>